<dbReference type="Proteomes" id="UP000244060">
    <property type="component" value="Unassembled WGS sequence"/>
</dbReference>
<feature type="signal peptide" evidence="3">
    <location>
        <begin position="1"/>
        <end position="17"/>
    </location>
</feature>
<gene>
    <name evidence="4" type="ORF">C8J28_11565</name>
</gene>
<keyword evidence="5" id="KW-1185">Reference proteome</keyword>
<dbReference type="EMBL" id="QAOT01000015">
    <property type="protein sequence ID" value="PTR14921.1"/>
    <property type="molecule type" value="Genomic_DNA"/>
</dbReference>
<reference evidence="4 5" key="1">
    <citation type="submission" date="2018-04" db="EMBL/GenBank/DDBJ databases">
        <title>Genomic Encyclopedia of Type Strains, Phase III (KMG-III): the genomes of soil and plant-associated and newly described type strains.</title>
        <authorList>
            <person name="Whitman W."/>
        </authorList>
    </citation>
    <scope>NUCLEOTIDE SEQUENCE [LARGE SCALE GENOMIC DNA]</scope>
    <source>
        <strain evidence="4 5">KA25</strain>
    </source>
</reference>
<dbReference type="InterPro" id="IPR001568">
    <property type="entry name" value="RNase_T2-like"/>
</dbReference>
<evidence type="ECO:0000256" key="3">
    <source>
        <dbReference type="SAM" id="SignalP"/>
    </source>
</evidence>
<dbReference type="CDD" id="cd01062">
    <property type="entry name" value="RNase_T2_prok"/>
    <property type="match status" value="1"/>
</dbReference>
<dbReference type="PANTHER" id="PTHR11240">
    <property type="entry name" value="RIBONUCLEASE T2"/>
    <property type="match status" value="1"/>
</dbReference>
<dbReference type="InterPro" id="IPR039378">
    <property type="entry name" value="RNase_T2_prok"/>
</dbReference>
<name>A0A2T5JXM0_9RHOB</name>
<feature type="chain" id="PRO_5015629422" evidence="3">
    <location>
        <begin position="18"/>
        <end position="206"/>
    </location>
</feature>
<dbReference type="GO" id="GO:0006401">
    <property type="term" value="P:RNA catabolic process"/>
    <property type="evidence" value="ECO:0007669"/>
    <property type="project" value="TreeGrafter"/>
</dbReference>
<evidence type="ECO:0000313" key="5">
    <source>
        <dbReference type="Proteomes" id="UP000244060"/>
    </source>
</evidence>
<dbReference type="Gene3D" id="3.90.730.10">
    <property type="entry name" value="Ribonuclease T2-like"/>
    <property type="match status" value="1"/>
</dbReference>
<dbReference type="Pfam" id="PF00445">
    <property type="entry name" value="Ribonuclease_T2"/>
    <property type="match status" value="1"/>
</dbReference>
<sequence>MRILAVMLALGAAPALADHDRAGDFTHYILALSWEPTWCALEGEARGAEECSWGRGFVLHGLWPQREEGWPAYCLTVERDPSRRETNAMSDLMSPGLAWHQWKKHGRCADLPPTDYFALMREAFARVTVPEPLRRLEEDISLPPRVLEEAFTEANPGLMPDGITITCEGGHVQEVRICLTKDLAFRDCAPDTRRDCRLPVAMMDRP</sequence>
<dbReference type="GO" id="GO:0033897">
    <property type="term" value="F:ribonuclease T2 activity"/>
    <property type="evidence" value="ECO:0007669"/>
    <property type="project" value="InterPro"/>
</dbReference>
<comment type="similarity">
    <text evidence="1 2">Belongs to the RNase T2 family.</text>
</comment>
<dbReference type="PROSITE" id="PS00530">
    <property type="entry name" value="RNASE_T2_1"/>
    <property type="match status" value="1"/>
</dbReference>
<dbReference type="PROSITE" id="PS00531">
    <property type="entry name" value="RNASE_T2_2"/>
    <property type="match status" value="1"/>
</dbReference>
<proteinExistence type="inferred from homology"/>
<organism evidence="4 5">
    <name type="scientific">Cereibacter azotoformans</name>
    <dbReference type="NCBI Taxonomy" id="43057"/>
    <lineage>
        <taxon>Bacteria</taxon>
        <taxon>Pseudomonadati</taxon>
        <taxon>Pseudomonadota</taxon>
        <taxon>Alphaproteobacteria</taxon>
        <taxon>Rhodobacterales</taxon>
        <taxon>Paracoccaceae</taxon>
        <taxon>Cereibacter</taxon>
    </lineage>
</organism>
<dbReference type="OrthoDB" id="4720638at2"/>
<evidence type="ECO:0000313" key="4">
    <source>
        <dbReference type="EMBL" id="PTR14921.1"/>
    </source>
</evidence>
<dbReference type="InterPro" id="IPR018188">
    <property type="entry name" value="RNase_T2_His_AS_1"/>
</dbReference>
<dbReference type="PANTHER" id="PTHR11240:SF22">
    <property type="entry name" value="RIBONUCLEASE T2"/>
    <property type="match status" value="1"/>
</dbReference>
<comment type="caution">
    <text evidence="4">The sequence shown here is derived from an EMBL/GenBank/DDBJ whole genome shotgun (WGS) entry which is preliminary data.</text>
</comment>
<evidence type="ECO:0000256" key="1">
    <source>
        <dbReference type="ARBA" id="ARBA00007469"/>
    </source>
</evidence>
<dbReference type="SUPFAM" id="SSF55895">
    <property type="entry name" value="Ribonuclease Rh-like"/>
    <property type="match status" value="1"/>
</dbReference>
<dbReference type="RefSeq" id="WP_108221582.1">
    <property type="nucleotide sequence ID" value="NZ_CP090021.1"/>
</dbReference>
<evidence type="ECO:0000256" key="2">
    <source>
        <dbReference type="RuleBase" id="RU004328"/>
    </source>
</evidence>
<dbReference type="InterPro" id="IPR033130">
    <property type="entry name" value="RNase_T2_His_AS_2"/>
</dbReference>
<dbReference type="GO" id="GO:0003723">
    <property type="term" value="F:RNA binding"/>
    <property type="evidence" value="ECO:0007669"/>
    <property type="project" value="InterPro"/>
</dbReference>
<dbReference type="AlphaFoldDB" id="A0A2T5JXM0"/>
<keyword evidence="3" id="KW-0732">Signal</keyword>
<dbReference type="InterPro" id="IPR036430">
    <property type="entry name" value="RNase_T2-like_sf"/>
</dbReference>
<protein>
    <submittedName>
        <fullName evidence="4">Ribonuclease T2</fullName>
    </submittedName>
</protein>
<accession>A0A2T5JXM0</accession>